<dbReference type="Gene3D" id="3.90.550.10">
    <property type="entry name" value="Spore Coat Polysaccharide Biosynthesis Protein SpsA, Chain A"/>
    <property type="match status" value="1"/>
</dbReference>
<evidence type="ECO:0000313" key="1">
    <source>
        <dbReference type="EMBL" id="KAA5610652.1"/>
    </source>
</evidence>
<accession>A0A5M6IQU4</accession>
<protein>
    <submittedName>
        <fullName evidence="1">Glycosyltransferase</fullName>
    </submittedName>
</protein>
<name>A0A5M6IQU4_9PROT</name>
<organism evidence="1 2">
    <name type="scientific">Rhodovastum atsumiense</name>
    <dbReference type="NCBI Taxonomy" id="504468"/>
    <lineage>
        <taxon>Bacteria</taxon>
        <taxon>Pseudomonadati</taxon>
        <taxon>Pseudomonadota</taxon>
        <taxon>Alphaproteobacteria</taxon>
        <taxon>Acetobacterales</taxon>
        <taxon>Acetobacteraceae</taxon>
        <taxon>Rhodovastum</taxon>
    </lineage>
</organism>
<comment type="caution">
    <text evidence="1">The sequence shown here is derived from an EMBL/GenBank/DDBJ whole genome shotgun (WGS) entry which is preliminary data.</text>
</comment>
<keyword evidence="1" id="KW-0808">Transferase</keyword>
<reference evidence="1 2" key="1">
    <citation type="submission" date="2019-09" db="EMBL/GenBank/DDBJ databases">
        <title>Genome sequence of Rhodovastum atsumiense, a diverse member of the Acetobacteraceae family of non-sulfur purple photosynthetic bacteria.</title>
        <authorList>
            <person name="Meyer T."/>
            <person name="Kyndt J."/>
        </authorList>
    </citation>
    <scope>NUCLEOTIDE SEQUENCE [LARGE SCALE GENOMIC DNA]</scope>
    <source>
        <strain evidence="1 2">DSM 21279</strain>
    </source>
</reference>
<dbReference type="GO" id="GO:0016740">
    <property type="term" value="F:transferase activity"/>
    <property type="evidence" value="ECO:0007669"/>
    <property type="project" value="UniProtKB-KW"/>
</dbReference>
<proteinExistence type="predicted"/>
<keyword evidence="2" id="KW-1185">Reference proteome</keyword>
<dbReference type="AlphaFoldDB" id="A0A5M6IQU4"/>
<dbReference type="OrthoDB" id="565316at2"/>
<gene>
    <name evidence="1" type="ORF">F1189_17915</name>
</gene>
<dbReference type="SUPFAM" id="SSF53448">
    <property type="entry name" value="Nucleotide-diphospho-sugar transferases"/>
    <property type="match status" value="1"/>
</dbReference>
<evidence type="ECO:0000313" key="2">
    <source>
        <dbReference type="Proteomes" id="UP000325255"/>
    </source>
</evidence>
<sequence length="324" mass="36884">MRIVAVSRILDEADIIEAFVRHTAAYVDHHIFIDNKSFDGTVEILHALKEEGFKITVFSNSSPFCNEKDYNTNLYKLAINDHKADWVIFLDADEFIDDRKIDVGFCGVLQRIPSMISCVRVRLTSYVATTRDNGSEPLITSRVRFRRDPGEVFKVIVRGNLLDRSVKVLDGNHGVEIDGGRACPWHDELSLTYAHFAERSLPQTIAKFTRGWAKALAAGPKCIERGTSIHYKEPFRIFRDRPRDLIEFRDFAIYNSLGGLIEDPIIYRGTALRYTPSVDEEARAVRMMMGYLEKLARHHGLLLDASPEARALAEQWAAAWVKVL</sequence>
<dbReference type="InterPro" id="IPR029044">
    <property type="entry name" value="Nucleotide-diphossugar_trans"/>
</dbReference>
<dbReference type="EMBL" id="VWPK01000029">
    <property type="protein sequence ID" value="KAA5610652.1"/>
    <property type="molecule type" value="Genomic_DNA"/>
</dbReference>
<dbReference type="Pfam" id="PF13704">
    <property type="entry name" value="Glyco_tranf_2_4"/>
    <property type="match status" value="1"/>
</dbReference>
<dbReference type="Proteomes" id="UP000325255">
    <property type="component" value="Unassembled WGS sequence"/>
</dbReference>
<dbReference type="RefSeq" id="WP_150042239.1">
    <property type="nucleotide sequence ID" value="NZ_OW485601.1"/>
</dbReference>